<keyword evidence="2" id="KW-0808">Transferase</keyword>
<dbReference type="GO" id="GO:0016740">
    <property type="term" value="F:transferase activity"/>
    <property type="evidence" value="ECO:0007669"/>
    <property type="project" value="UniProtKB-KW"/>
</dbReference>
<dbReference type="PANTHER" id="PTHR12526">
    <property type="entry name" value="GLYCOSYLTRANSFERASE"/>
    <property type="match status" value="1"/>
</dbReference>
<evidence type="ECO:0000259" key="1">
    <source>
        <dbReference type="Pfam" id="PF00534"/>
    </source>
</evidence>
<protein>
    <submittedName>
        <fullName evidence="2">Glycosyl transferase</fullName>
    </submittedName>
</protein>
<dbReference type="EMBL" id="BNDS01000003">
    <property type="protein sequence ID" value="GHH97717.1"/>
    <property type="molecule type" value="Genomic_DNA"/>
</dbReference>
<reference evidence="2 3" key="1">
    <citation type="journal article" date="2022" name="Int. J. Syst. Evol. Microbiol.">
        <title>Neobacillus kokaensis sp. nov., isolated from soil.</title>
        <authorList>
            <person name="Yuki K."/>
            <person name="Matsubara H."/>
            <person name="Yamaguchi S."/>
        </authorList>
    </citation>
    <scope>NUCLEOTIDE SEQUENCE [LARGE SCALE GENOMIC DNA]</scope>
    <source>
        <strain evidence="2 3">LOB 377</strain>
    </source>
</reference>
<dbReference type="Pfam" id="PF00534">
    <property type="entry name" value="Glycos_transf_1"/>
    <property type="match status" value="1"/>
</dbReference>
<name>A0ABQ3N247_9BACI</name>
<dbReference type="Proteomes" id="UP000637074">
    <property type="component" value="Unassembled WGS sequence"/>
</dbReference>
<feature type="domain" description="Glycosyl transferase family 1" evidence="1">
    <location>
        <begin position="224"/>
        <end position="362"/>
    </location>
</feature>
<comment type="caution">
    <text evidence="2">The sequence shown here is derived from an EMBL/GenBank/DDBJ whole genome shotgun (WGS) entry which is preliminary data.</text>
</comment>
<organism evidence="2 3">
    <name type="scientific">Neobacillus kokaensis</name>
    <dbReference type="NCBI Taxonomy" id="2759023"/>
    <lineage>
        <taxon>Bacteria</taxon>
        <taxon>Bacillati</taxon>
        <taxon>Bacillota</taxon>
        <taxon>Bacilli</taxon>
        <taxon>Bacillales</taxon>
        <taxon>Bacillaceae</taxon>
        <taxon>Neobacillus</taxon>
    </lineage>
</organism>
<dbReference type="CDD" id="cd03811">
    <property type="entry name" value="GT4_GT28_WabH-like"/>
    <property type="match status" value="1"/>
</dbReference>
<dbReference type="PANTHER" id="PTHR12526:SF630">
    <property type="entry name" value="GLYCOSYLTRANSFERASE"/>
    <property type="match status" value="1"/>
</dbReference>
<accession>A0ABQ3N247</accession>
<dbReference type="RefSeq" id="WP_223282591.1">
    <property type="nucleotide sequence ID" value="NZ_BNDS01000003.1"/>
</dbReference>
<evidence type="ECO:0000313" key="3">
    <source>
        <dbReference type="Proteomes" id="UP000637074"/>
    </source>
</evidence>
<dbReference type="SUPFAM" id="SSF53756">
    <property type="entry name" value="UDP-Glycosyltransferase/glycogen phosphorylase"/>
    <property type="match status" value="1"/>
</dbReference>
<proteinExistence type="predicted"/>
<gene>
    <name evidence="2" type="ORF">AM1BK_12600</name>
</gene>
<evidence type="ECO:0000313" key="2">
    <source>
        <dbReference type="EMBL" id="GHH97717.1"/>
    </source>
</evidence>
<dbReference type="Gene3D" id="3.40.50.2000">
    <property type="entry name" value="Glycogen Phosphorylase B"/>
    <property type="match status" value="2"/>
</dbReference>
<sequence>MVRKRILIVNNNLSVGGVQRSLVNLINQIKDDYDITLYLFSDCGEYRKYIPPAVKVMTGPPLIMLLGLSQKQTKSLGLIYFFIRAVLVVYTKFFGNQFPLTILCSTQRRIHGFDIAISFLHNAHEKTFYGGCNEFVLKRVNAKQKITFVHCDFLNYGGNTARNREVYNHFDRIAAVSEGCRESFIKAIPELESKTYCVYNCNEFSEYKVKADINPVEYSKGGLNIVTVARLSEEKGILRAINVIKRLVDEKYNICWHIIGDGAQRSEIEKHIQMAKISENVILYGNQENPYRYIKNADIFLLPSNHEAAPMVFNEAKSLGVPIITTNTTSANEMVKDNYEGIVCGNSEEEIYNALKRVLEDSFFILRCKDYLNKQIYSNEIAVDQFFKLISEEPFKNDFS</sequence>
<keyword evidence="3" id="KW-1185">Reference proteome</keyword>
<dbReference type="InterPro" id="IPR001296">
    <property type="entry name" value="Glyco_trans_1"/>
</dbReference>